<name>A0A1B9IVE1_9TREE</name>
<organism evidence="1 2">
    <name type="scientific">Kwoniella mangroviensis CBS 10435</name>
    <dbReference type="NCBI Taxonomy" id="1331196"/>
    <lineage>
        <taxon>Eukaryota</taxon>
        <taxon>Fungi</taxon>
        <taxon>Dikarya</taxon>
        <taxon>Basidiomycota</taxon>
        <taxon>Agaricomycotina</taxon>
        <taxon>Tremellomycetes</taxon>
        <taxon>Tremellales</taxon>
        <taxon>Cryptococcaceae</taxon>
        <taxon>Kwoniella</taxon>
    </lineage>
</organism>
<dbReference type="AlphaFoldDB" id="A0A1B9IVE1"/>
<protein>
    <submittedName>
        <fullName evidence="1">Uncharacterized protein</fullName>
    </submittedName>
</protein>
<sequence length="592" mass="64518">MPMSYDANALLQLISSLDFGPINIELGRHAPTNVELSHLPLDAIPSIFHLNRALLRSKLRPQLLNYLTDGVDTELLGPQGKVGCLVDSVKDQVVQNMPVDGEVGMTEFMSIGIFGAVNVLLLENSARNTSRDGLRRYRARGTGGSGRPDVEMLIDNARKSVYVEIKPPIIASSAVLDAIPEIIARNAVSFNNDRSVRVNNTMSAVMGLTSADIIPVNFLPKFEPNSPQAPLQSAGIEVSPTVSNSTQPSPTHLAPDVPGTFALFLSLAVLDDTDYVCTGGGTGYSAAQQAAPEQIQSSSGLRSLRSALHVSPRGTLGFLCRSGRSHRNRGASSSSASQSEIRVNLVADTGTMGSPISPLVTRMLVNDIAWKQTRSIMLSKAETSRHRSLINLYERFANGIVLKTTPTRFEILLRDCIGKGHVWHTFKAEIKRFEGDAITYTQKIIVKVSCPDAFSANQEDNWVSAQTIRKYVEREINAFDHLIGHGLDKRGIVPELYGVLKGSNMNGEDIQLIMLEDAGVAVDWETITQEEGHWVRNPITGSIKIIDFDRANLESEVILGFEIGYVEGYIAEALKKQADNSNGMKPNALEES</sequence>
<dbReference type="EMBL" id="KI669460">
    <property type="protein sequence ID" value="OCF59488.1"/>
    <property type="molecule type" value="Genomic_DNA"/>
</dbReference>
<proteinExistence type="predicted"/>
<reference evidence="2" key="2">
    <citation type="submission" date="2013-12" db="EMBL/GenBank/DDBJ databases">
        <title>Evolution of pathogenesis and genome organization in the Tremellales.</title>
        <authorList>
            <person name="Cuomo C."/>
            <person name="Litvintseva A."/>
            <person name="Heitman J."/>
            <person name="Chen Y."/>
            <person name="Sun S."/>
            <person name="Springer D."/>
            <person name="Dromer F."/>
            <person name="Young S."/>
            <person name="Zeng Q."/>
            <person name="Chapman S."/>
            <person name="Gujja S."/>
            <person name="Saif S."/>
            <person name="Birren B."/>
        </authorList>
    </citation>
    <scope>NUCLEOTIDE SEQUENCE [LARGE SCALE GENOMIC DNA]</scope>
    <source>
        <strain evidence="2">CBS 10435</strain>
    </source>
</reference>
<reference evidence="1 2" key="1">
    <citation type="submission" date="2013-07" db="EMBL/GenBank/DDBJ databases">
        <title>The Genome Sequence of Kwoniella mangroviensis CBS10435.</title>
        <authorList>
            <consortium name="The Broad Institute Genome Sequencing Platform"/>
            <person name="Cuomo C."/>
            <person name="Litvintseva A."/>
            <person name="Chen Y."/>
            <person name="Heitman J."/>
            <person name="Sun S."/>
            <person name="Springer D."/>
            <person name="Dromer F."/>
            <person name="Young S.K."/>
            <person name="Zeng Q."/>
            <person name="Gargeya S."/>
            <person name="Fitzgerald M."/>
            <person name="Abouelleil A."/>
            <person name="Alvarado L."/>
            <person name="Berlin A.M."/>
            <person name="Chapman S.B."/>
            <person name="Dewar J."/>
            <person name="Goldberg J."/>
            <person name="Griggs A."/>
            <person name="Gujja S."/>
            <person name="Hansen M."/>
            <person name="Howarth C."/>
            <person name="Imamovic A."/>
            <person name="Larimer J."/>
            <person name="McCowan C."/>
            <person name="Murphy C."/>
            <person name="Pearson M."/>
            <person name="Priest M."/>
            <person name="Roberts A."/>
            <person name="Saif S."/>
            <person name="Shea T."/>
            <person name="Sykes S."/>
            <person name="Wortman J."/>
            <person name="Nusbaum C."/>
            <person name="Birren B."/>
        </authorList>
    </citation>
    <scope>NUCLEOTIDE SEQUENCE [LARGE SCALE GENOMIC DNA]</scope>
    <source>
        <strain evidence="1 2">CBS 10435</strain>
    </source>
</reference>
<evidence type="ECO:0000313" key="1">
    <source>
        <dbReference type="EMBL" id="OCF59488.1"/>
    </source>
</evidence>
<gene>
    <name evidence="1" type="ORF">L486_02155</name>
</gene>
<evidence type="ECO:0000313" key="2">
    <source>
        <dbReference type="Proteomes" id="UP000092583"/>
    </source>
</evidence>
<keyword evidence="2" id="KW-1185">Reference proteome</keyword>
<accession>A0A1B9IVE1</accession>
<dbReference type="Proteomes" id="UP000092583">
    <property type="component" value="Unassembled WGS sequence"/>
</dbReference>